<dbReference type="EMBL" id="BTRK01000003">
    <property type="protein sequence ID" value="GMR40824.1"/>
    <property type="molecule type" value="Genomic_DNA"/>
</dbReference>
<dbReference type="Proteomes" id="UP001328107">
    <property type="component" value="Unassembled WGS sequence"/>
</dbReference>
<keyword evidence="2" id="KW-1185">Reference proteome</keyword>
<protein>
    <submittedName>
        <fullName evidence="1">Uncharacterized protein</fullName>
    </submittedName>
</protein>
<name>A0AAN4ZJ65_9BILA</name>
<feature type="non-terminal residue" evidence="1">
    <location>
        <position position="81"/>
    </location>
</feature>
<reference evidence="2" key="1">
    <citation type="submission" date="2022-10" db="EMBL/GenBank/DDBJ databases">
        <title>Genome assembly of Pristionchus species.</title>
        <authorList>
            <person name="Yoshida K."/>
            <person name="Sommer R.J."/>
        </authorList>
    </citation>
    <scope>NUCLEOTIDE SEQUENCE [LARGE SCALE GENOMIC DNA]</scope>
    <source>
        <strain evidence="2">RS5460</strain>
    </source>
</reference>
<proteinExistence type="predicted"/>
<comment type="caution">
    <text evidence="1">The sequence shown here is derived from an EMBL/GenBank/DDBJ whole genome shotgun (WGS) entry which is preliminary data.</text>
</comment>
<accession>A0AAN4ZJ65</accession>
<dbReference type="AlphaFoldDB" id="A0AAN4ZJ65"/>
<gene>
    <name evidence="1" type="ORF">PMAYCL1PPCAC_11019</name>
</gene>
<feature type="non-terminal residue" evidence="1">
    <location>
        <position position="1"/>
    </location>
</feature>
<evidence type="ECO:0000313" key="1">
    <source>
        <dbReference type="EMBL" id="GMR40824.1"/>
    </source>
</evidence>
<organism evidence="1 2">
    <name type="scientific">Pristionchus mayeri</name>
    <dbReference type="NCBI Taxonomy" id="1317129"/>
    <lineage>
        <taxon>Eukaryota</taxon>
        <taxon>Metazoa</taxon>
        <taxon>Ecdysozoa</taxon>
        <taxon>Nematoda</taxon>
        <taxon>Chromadorea</taxon>
        <taxon>Rhabditida</taxon>
        <taxon>Rhabditina</taxon>
        <taxon>Diplogasteromorpha</taxon>
        <taxon>Diplogasteroidea</taxon>
        <taxon>Neodiplogasteridae</taxon>
        <taxon>Pristionchus</taxon>
    </lineage>
</organism>
<sequence length="81" mass="9404">RPDAKSQISSDSLTENEITILRRNSLLLVQSIITFHTSHMHMVFPSWRQIRCAMVIFRVEIYPVLLDTLVEGDVKIALFDF</sequence>
<evidence type="ECO:0000313" key="2">
    <source>
        <dbReference type="Proteomes" id="UP001328107"/>
    </source>
</evidence>